<evidence type="ECO:0000256" key="3">
    <source>
        <dbReference type="SAM" id="Phobius"/>
    </source>
</evidence>
<proteinExistence type="inferred from homology"/>
<keyword evidence="3" id="KW-0812">Transmembrane</keyword>
<dbReference type="EMBL" id="LN890655">
    <property type="protein sequence ID" value="CUS02610.2"/>
    <property type="molecule type" value="Genomic_DNA"/>
</dbReference>
<dbReference type="PANTHER" id="PTHR36842:SF1">
    <property type="entry name" value="PROTEIN TOLB"/>
    <property type="match status" value="1"/>
</dbReference>
<evidence type="ECO:0000256" key="1">
    <source>
        <dbReference type="ARBA" id="ARBA00009820"/>
    </source>
</evidence>
<dbReference type="Gene3D" id="2.120.10.30">
    <property type="entry name" value="TolB, C-terminal domain"/>
    <property type="match status" value="1"/>
</dbReference>
<name>A0A160T2E1_9CHLR</name>
<protein>
    <submittedName>
        <fullName evidence="4">Uncharacterized protein</fullName>
    </submittedName>
</protein>
<dbReference type="Pfam" id="PF07676">
    <property type="entry name" value="PD40"/>
    <property type="match status" value="1"/>
</dbReference>
<reference evidence="4" key="1">
    <citation type="submission" date="2016-01" db="EMBL/GenBank/DDBJ databases">
        <authorList>
            <person name="Mcilroy J.S."/>
            <person name="Karst M S."/>
            <person name="Albertsen M."/>
        </authorList>
    </citation>
    <scope>NUCLEOTIDE SEQUENCE</scope>
    <source>
        <strain evidence="4">Cfx-K</strain>
    </source>
</reference>
<keyword evidence="5" id="KW-1185">Reference proteome</keyword>
<dbReference type="InterPro" id="IPR011042">
    <property type="entry name" value="6-blade_b-propeller_TolB-like"/>
</dbReference>
<dbReference type="RefSeq" id="WP_095042204.1">
    <property type="nucleotide sequence ID" value="NZ_LN890655.1"/>
</dbReference>
<evidence type="ECO:0000313" key="4">
    <source>
        <dbReference type="EMBL" id="CUS02610.2"/>
    </source>
</evidence>
<dbReference type="AlphaFoldDB" id="A0A160T2E1"/>
<dbReference type="PANTHER" id="PTHR36842">
    <property type="entry name" value="PROTEIN TOLB HOMOLOG"/>
    <property type="match status" value="1"/>
</dbReference>
<organism evidence="4 5">
    <name type="scientific">Candidatus Promineifilum breve</name>
    <dbReference type="NCBI Taxonomy" id="1806508"/>
    <lineage>
        <taxon>Bacteria</taxon>
        <taxon>Bacillati</taxon>
        <taxon>Chloroflexota</taxon>
        <taxon>Ardenticatenia</taxon>
        <taxon>Candidatus Promineifilales</taxon>
        <taxon>Candidatus Promineifilaceae</taxon>
        <taxon>Candidatus Promineifilum</taxon>
    </lineage>
</organism>
<dbReference type="OrthoDB" id="141894at2"/>
<keyword evidence="3" id="KW-0472">Membrane</keyword>
<evidence type="ECO:0000313" key="5">
    <source>
        <dbReference type="Proteomes" id="UP000215027"/>
    </source>
</evidence>
<feature type="transmembrane region" description="Helical" evidence="3">
    <location>
        <begin position="31"/>
        <end position="55"/>
    </location>
</feature>
<evidence type="ECO:0000256" key="2">
    <source>
        <dbReference type="SAM" id="MobiDB-lite"/>
    </source>
</evidence>
<sequence length="515" mass="54318">MVQDDERLPGLYDPTNDPDAPLGRRSSGCNCLFIGITLLLIVSLLGSSVLAYFVITRRTSRPPISSLGEQAEALSVIVGAATAAPATVVAAVPTAAATIEAPPVTPAPEINRIALINNDGQIETIAPNGDNRRILTLDSDATAFQFPAWAPDSRRLAVVGGRTAVGGGTAGGGIYVLDDAARTGALGDDLIYFSADRTPFYLFWSPDSHNLAFLANHPRNTVGLNVVPGDGTADSRLLATGAPFYWDWSEDGRRLLVHAGDGRTDHTLSLIELDGATEAANLATPGDFQAPGIGRSGRYLAFAEQAADGLSALVVVDTRTGERAAYESGDSLALGWSPTGDQIAFTNGAIDGHPYWGPLRLLDVATGDIRLVSSRTVLAFFWSPDGRSLAFLTLSGDADDDSVNASAPRKQRALGRPAGSAAQQQGQGFLSLAVVDVATGQGLHLLDFDPTLAYVSQFLPYFDQYALSHRIWSPDSSAIVLPVREDDTSVILVVPVGGGQPYQLAEGEIAFWSFK</sequence>
<keyword evidence="3" id="KW-1133">Transmembrane helix</keyword>
<comment type="similarity">
    <text evidence="1">Belongs to the TolB family.</text>
</comment>
<dbReference type="InterPro" id="IPR011659">
    <property type="entry name" value="WD40"/>
</dbReference>
<gene>
    <name evidence="4" type="ORF">CFX0092_A0732</name>
</gene>
<accession>A0A160T2E1</accession>
<dbReference type="Proteomes" id="UP000215027">
    <property type="component" value="Chromosome I"/>
</dbReference>
<feature type="region of interest" description="Disordered" evidence="2">
    <location>
        <begin position="1"/>
        <end position="20"/>
    </location>
</feature>
<dbReference type="KEGG" id="pbf:CFX0092_A0732"/>
<dbReference type="SUPFAM" id="SSF82171">
    <property type="entry name" value="DPP6 N-terminal domain-like"/>
    <property type="match status" value="1"/>
</dbReference>